<dbReference type="GO" id="GO:0045259">
    <property type="term" value="C:proton-transporting ATP synthase complex"/>
    <property type="evidence" value="ECO:0007669"/>
    <property type="project" value="UniProtKB-KW"/>
</dbReference>
<dbReference type="HAMAP" id="MF_01416">
    <property type="entry name" value="ATP_synth_delta_bact"/>
    <property type="match status" value="1"/>
</dbReference>
<comment type="subcellular location">
    <subcellularLocation>
        <location evidence="7">Cell membrane</location>
        <topology evidence="7">Peripheral membrane protein</topology>
    </subcellularLocation>
    <subcellularLocation>
        <location evidence="1">Membrane</location>
    </subcellularLocation>
</comment>
<keyword evidence="7" id="KW-1003">Cell membrane</keyword>
<dbReference type="RefSeq" id="WP_108910713.1">
    <property type="nucleotide sequence ID" value="NZ_CP021886.1"/>
</dbReference>
<dbReference type="NCBIfam" id="NF006291">
    <property type="entry name" value="PRK08474.1"/>
    <property type="match status" value="1"/>
</dbReference>
<evidence type="ECO:0000256" key="1">
    <source>
        <dbReference type="ARBA" id="ARBA00004370"/>
    </source>
</evidence>
<keyword evidence="3 7" id="KW-0375">Hydrogen ion transport</keyword>
<dbReference type="OrthoDB" id="5339308at2"/>
<evidence type="ECO:0000256" key="4">
    <source>
        <dbReference type="ARBA" id="ARBA00023065"/>
    </source>
</evidence>
<accession>A0A2U8FCF8</accession>
<protein>
    <recommendedName>
        <fullName evidence="7">ATP synthase subunit delta</fullName>
    </recommendedName>
    <alternativeName>
        <fullName evidence="7">ATP synthase F(1) sector subunit delta</fullName>
    </alternativeName>
    <alternativeName>
        <fullName evidence="7">F-type ATPase subunit delta</fullName>
        <shortName evidence="7">F-ATPase subunit delta</shortName>
    </alternativeName>
</protein>
<evidence type="ECO:0000313" key="9">
    <source>
        <dbReference type="Proteomes" id="UP000244890"/>
    </source>
</evidence>
<dbReference type="InterPro" id="IPR000711">
    <property type="entry name" value="ATPase_OSCP/dsu"/>
</dbReference>
<keyword evidence="7" id="KW-0139">CF(1)</keyword>
<proteinExistence type="inferred from homology"/>
<gene>
    <name evidence="7" type="primary">atpH</name>
    <name evidence="8" type="ORF">CDV25_03015</name>
</gene>
<dbReference type="GO" id="GO:0005886">
    <property type="term" value="C:plasma membrane"/>
    <property type="evidence" value="ECO:0007669"/>
    <property type="project" value="UniProtKB-SubCell"/>
</dbReference>
<keyword evidence="4 7" id="KW-0406">Ion transport</keyword>
<evidence type="ECO:0000256" key="3">
    <source>
        <dbReference type="ARBA" id="ARBA00022781"/>
    </source>
</evidence>
<dbReference type="InterPro" id="IPR026015">
    <property type="entry name" value="ATP_synth_OSCP/delta_N_sf"/>
</dbReference>
<comment type="function">
    <text evidence="7">This protein is part of the stalk that links CF(0) to CF(1). It either transmits conformational changes from CF(0) to CF(1) or is implicated in proton conduction.</text>
</comment>
<dbReference type="GO" id="GO:0046933">
    <property type="term" value="F:proton-transporting ATP synthase activity, rotational mechanism"/>
    <property type="evidence" value="ECO:0007669"/>
    <property type="project" value="UniProtKB-UniRule"/>
</dbReference>
<dbReference type="AlphaFoldDB" id="A0A2U8FCF8"/>
<dbReference type="KEGG" id="had:CDV25_03015"/>
<dbReference type="EMBL" id="CP021886">
    <property type="protein sequence ID" value="AWI33844.1"/>
    <property type="molecule type" value="Genomic_DNA"/>
</dbReference>
<comment type="function">
    <text evidence="7">F(1)F(0) ATP synthase produces ATP from ADP in the presence of a proton or sodium gradient. F-type ATPases consist of two structural domains, F(1) containing the extramembraneous catalytic core and F(0) containing the membrane proton channel, linked together by a central stalk and a peripheral stalk. During catalysis, ATP synthesis in the catalytic domain of F(1) is coupled via a rotary mechanism of the central stalk subunits to proton translocation.</text>
</comment>
<reference evidence="8 9" key="1">
    <citation type="submission" date="2017-06" db="EMBL/GenBank/DDBJ databases">
        <title>Complete genome of Helicobacter apodemus.</title>
        <authorList>
            <person name="Cho S."/>
        </authorList>
    </citation>
    <scope>NUCLEOTIDE SEQUENCE [LARGE SCALE GENOMIC DNA]</scope>
    <source>
        <strain evidence="9">SNUVETPUB-15-01</strain>
    </source>
</reference>
<comment type="similarity">
    <text evidence="7">Belongs to the ATPase delta chain family.</text>
</comment>
<dbReference type="Proteomes" id="UP000244890">
    <property type="component" value="Chromosome"/>
</dbReference>
<evidence type="ECO:0000256" key="7">
    <source>
        <dbReference type="HAMAP-Rule" id="MF_01416"/>
    </source>
</evidence>
<evidence type="ECO:0000256" key="5">
    <source>
        <dbReference type="ARBA" id="ARBA00023136"/>
    </source>
</evidence>
<evidence type="ECO:0000256" key="6">
    <source>
        <dbReference type="ARBA" id="ARBA00023310"/>
    </source>
</evidence>
<keyword evidence="5 7" id="KW-0472">Membrane</keyword>
<dbReference type="Pfam" id="PF00213">
    <property type="entry name" value="OSCP"/>
    <property type="match status" value="1"/>
</dbReference>
<dbReference type="SUPFAM" id="SSF47928">
    <property type="entry name" value="N-terminal domain of the delta subunit of the F1F0-ATP synthase"/>
    <property type="match status" value="1"/>
</dbReference>
<keyword evidence="6 7" id="KW-0066">ATP synthesis</keyword>
<dbReference type="Gene3D" id="1.10.520.20">
    <property type="entry name" value="N-terminal domain of the delta subunit of the F1F0-ATP synthase"/>
    <property type="match status" value="1"/>
</dbReference>
<keyword evidence="2 7" id="KW-0813">Transport</keyword>
<sequence length="178" mass="20850">MKELIAKRYVKAFSRVATQEELNVAMNIFARLSNVYDIVKFQEIMESPYIAIEKKVDFIIQDILENKIDSKMINFIKILAEHNRLDLFPELYKEVSSYVSFLKKEYVAFLIVNEDYGEVKVKDFESKFSKKLGVNLLLEQKIVQKNGIKLVVEDLGIEISFSQDKFINDLKNHILRAF</sequence>
<organism evidence="8 9">
    <name type="scientific">Helicobacter apodemus</name>
    <dbReference type="NCBI Taxonomy" id="135569"/>
    <lineage>
        <taxon>Bacteria</taxon>
        <taxon>Pseudomonadati</taxon>
        <taxon>Campylobacterota</taxon>
        <taxon>Epsilonproteobacteria</taxon>
        <taxon>Campylobacterales</taxon>
        <taxon>Helicobacteraceae</taxon>
        <taxon>Helicobacter</taxon>
    </lineage>
</organism>
<evidence type="ECO:0000256" key="2">
    <source>
        <dbReference type="ARBA" id="ARBA00022448"/>
    </source>
</evidence>
<evidence type="ECO:0000313" key="8">
    <source>
        <dbReference type="EMBL" id="AWI33844.1"/>
    </source>
</evidence>
<name>A0A2U8FCF8_9HELI</name>